<name>A0A164NJZ3_BACCE</name>
<comment type="caution">
    <text evidence="2">The sequence shown here is derived from an EMBL/GenBank/DDBJ whole genome shotgun (WGS) entry which is preliminary data.</text>
</comment>
<evidence type="ECO:0000259" key="1">
    <source>
        <dbReference type="Pfam" id="PF15565"/>
    </source>
</evidence>
<sequence length="159" mass="18346">MEKSMDFNEQIAILYKMRFLENEGEDIEVFESILNELANKGTNDIIPDLCIIFEDDIAEPSAGDYLIETIFYIAEHSGREEGLYKLAISIPKMLPHAEFWAERIHRTLLHSKGLVVSYMNVLENINNSTKQIIKGILLEIREDDPDLYLEKVNSILDKL</sequence>
<feature type="domain" description="Immunity protein 30" evidence="1">
    <location>
        <begin position="24"/>
        <end position="111"/>
    </location>
</feature>
<evidence type="ECO:0000313" key="3">
    <source>
        <dbReference type="Proteomes" id="UP000076482"/>
    </source>
</evidence>
<dbReference type="EMBL" id="LJKE01000051">
    <property type="protein sequence ID" value="KZD64298.1"/>
    <property type="molecule type" value="Genomic_DNA"/>
</dbReference>
<evidence type="ECO:0000313" key="2">
    <source>
        <dbReference type="EMBL" id="KZD64298.1"/>
    </source>
</evidence>
<reference evidence="2 3" key="1">
    <citation type="submission" date="2015-09" db="EMBL/GenBank/DDBJ databases">
        <title>Bacillus cereus food isolates.</title>
        <authorList>
            <person name="Boekhorst J."/>
        </authorList>
    </citation>
    <scope>NUCLEOTIDE SEQUENCE [LARGE SCALE GENOMIC DNA]</scope>
    <source>
        <strain evidence="2 3">B4088</strain>
    </source>
</reference>
<dbReference type="Proteomes" id="UP000076482">
    <property type="component" value="Unassembled WGS sequence"/>
</dbReference>
<dbReference type="Pfam" id="PF15565">
    <property type="entry name" value="Imm30"/>
    <property type="match status" value="1"/>
</dbReference>
<proteinExistence type="predicted"/>
<accession>A0A164NJZ3</accession>
<gene>
    <name evidence="2" type="ORF">B4088_3067</name>
</gene>
<protein>
    <recommendedName>
        <fullName evidence="1">Immunity protein 30 domain-containing protein</fullName>
    </recommendedName>
</protein>
<dbReference type="InterPro" id="IPR029084">
    <property type="entry name" value="Imm30"/>
</dbReference>
<dbReference type="AlphaFoldDB" id="A0A164NJZ3"/>
<organism evidence="2 3">
    <name type="scientific">Bacillus cereus</name>
    <dbReference type="NCBI Taxonomy" id="1396"/>
    <lineage>
        <taxon>Bacteria</taxon>
        <taxon>Bacillati</taxon>
        <taxon>Bacillota</taxon>
        <taxon>Bacilli</taxon>
        <taxon>Bacillales</taxon>
        <taxon>Bacillaceae</taxon>
        <taxon>Bacillus</taxon>
        <taxon>Bacillus cereus group</taxon>
    </lineage>
</organism>
<dbReference type="PATRIC" id="fig|1396.535.peg.353"/>